<dbReference type="GO" id="GO:0005975">
    <property type="term" value="P:carbohydrate metabolic process"/>
    <property type="evidence" value="ECO:0007669"/>
    <property type="project" value="InterPro"/>
</dbReference>
<dbReference type="RefSeq" id="WP_012162698.1">
    <property type="nucleotide sequence ID" value="NC_009925.1"/>
</dbReference>
<evidence type="ECO:0000313" key="2">
    <source>
        <dbReference type="EMBL" id="ABW27222.1"/>
    </source>
</evidence>
<keyword evidence="2" id="KW-0808">Transferase</keyword>
<evidence type="ECO:0000313" key="3">
    <source>
        <dbReference type="Proteomes" id="UP000000268"/>
    </source>
</evidence>
<organism evidence="2 3">
    <name type="scientific">Acaryochloris marina (strain MBIC 11017)</name>
    <dbReference type="NCBI Taxonomy" id="329726"/>
    <lineage>
        <taxon>Bacteria</taxon>
        <taxon>Bacillati</taxon>
        <taxon>Cyanobacteriota</taxon>
        <taxon>Cyanophyceae</taxon>
        <taxon>Acaryochloridales</taxon>
        <taxon>Acaryochloridaceae</taxon>
        <taxon>Acaryochloris</taxon>
    </lineage>
</organism>
<dbReference type="KEGG" id="amr:AM1_2209"/>
<dbReference type="STRING" id="329726.AM1_2209"/>
<dbReference type="AlphaFoldDB" id="B0C0W3"/>
<dbReference type="InterPro" id="IPR004276">
    <property type="entry name" value="GlycoTrans_28_N"/>
</dbReference>
<reference evidence="2 3" key="1">
    <citation type="journal article" date="2008" name="Proc. Natl. Acad. Sci. U.S.A.">
        <title>Niche adaptation and genome expansion in the chlorophyll d-producing cyanobacterium Acaryochloris marina.</title>
        <authorList>
            <person name="Swingley W.D."/>
            <person name="Chen M."/>
            <person name="Cheung P.C."/>
            <person name="Conrad A.L."/>
            <person name="Dejesa L.C."/>
            <person name="Hao J."/>
            <person name="Honchak B.M."/>
            <person name="Karbach L.E."/>
            <person name="Kurdoglu A."/>
            <person name="Lahiri S."/>
            <person name="Mastrian S.D."/>
            <person name="Miyashita H."/>
            <person name="Page L."/>
            <person name="Ramakrishna P."/>
            <person name="Satoh S."/>
            <person name="Sattley W.M."/>
            <person name="Shimada Y."/>
            <person name="Taylor H.L."/>
            <person name="Tomo T."/>
            <person name="Tsuchiya T."/>
            <person name="Wang Z.T."/>
            <person name="Raymond J."/>
            <person name="Mimuro M."/>
            <person name="Blankenship R.E."/>
            <person name="Touchman J.W."/>
        </authorList>
    </citation>
    <scope>NUCLEOTIDE SEQUENCE [LARGE SCALE GENOMIC DNA]</scope>
    <source>
        <strain evidence="3">MBIC 11017</strain>
    </source>
</reference>
<dbReference type="Proteomes" id="UP000000268">
    <property type="component" value="Chromosome"/>
</dbReference>
<accession>B0C0W3</accession>
<protein>
    <submittedName>
        <fullName evidence="2">Glycosyl transferase, family 28, putative</fullName>
    </submittedName>
</protein>
<dbReference type="Gene3D" id="3.40.50.2000">
    <property type="entry name" value="Glycogen Phosphorylase B"/>
    <property type="match status" value="1"/>
</dbReference>
<dbReference type="eggNOG" id="COG0707">
    <property type="taxonomic scope" value="Bacteria"/>
</dbReference>
<name>B0C0W3_ACAM1</name>
<dbReference type="EMBL" id="CP000828">
    <property type="protein sequence ID" value="ABW27222.1"/>
    <property type="molecule type" value="Genomic_DNA"/>
</dbReference>
<keyword evidence="3" id="KW-1185">Reference proteome</keyword>
<proteinExistence type="predicted"/>
<dbReference type="GO" id="GO:1901137">
    <property type="term" value="P:carbohydrate derivative biosynthetic process"/>
    <property type="evidence" value="ECO:0007669"/>
    <property type="project" value="UniProtKB-ARBA"/>
</dbReference>
<evidence type="ECO:0000259" key="1">
    <source>
        <dbReference type="Pfam" id="PF03033"/>
    </source>
</evidence>
<sequence length="76" mass="8564">MSRIVLAAMGSLGDLYPLIAIAQALQQRGHDLVFATHRKYQDIIKSLNRTFHRLRPDTAPGDTQEIERMMDLKAGT</sequence>
<gene>
    <name evidence="2" type="ordered locus">AM1_2209</name>
</gene>
<dbReference type="HOGENOM" id="CLU_2646143_0_0_3"/>
<feature type="domain" description="Glycosyltransferase family 28 N-terminal" evidence="1">
    <location>
        <begin position="4"/>
        <end position="61"/>
    </location>
</feature>
<dbReference type="GO" id="GO:0016758">
    <property type="term" value="F:hexosyltransferase activity"/>
    <property type="evidence" value="ECO:0007669"/>
    <property type="project" value="InterPro"/>
</dbReference>
<dbReference type="Pfam" id="PF03033">
    <property type="entry name" value="Glyco_transf_28"/>
    <property type="match status" value="1"/>
</dbReference>
<dbReference type="SUPFAM" id="SSF53756">
    <property type="entry name" value="UDP-Glycosyltransferase/glycogen phosphorylase"/>
    <property type="match status" value="1"/>
</dbReference>